<dbReference type="InterPro" id="IPR052875">
    <property type="entry name" value="CRISPR_assoc_ribonuclease"/>
</dbReference>
<dbReference type="RefSeq" id="WP_192818777.1">
    <property type="nucleotide sequence ID" value="NZ_CP062310.1"/>
</dbReference>
<protein>
    <submittedName>
        <fullName evidence="3">CRISPR-associated DxTHG motif protein</fullName>
    </submittedName>
</protein>
<dbReference type="PANTHER" id="PTHR37169">
    <property type="entry name" value="CRISPR SYSTEM ENDORIBONUCLEASE CSX1-RELATED"/>
    <property type="match status" value="1"/>
</dbReference>
<name>A0A7L9FJ32_9CREN</name>
<feature type="domain" description="CRISPR system endoribonuclease Csx1 CARF" evidence="2">
    <location>
        <begin position="2"/>
        <end position="216"/>
    </location>
</feature>
<dbReference type="Gene3D" id="1.10.3740.10">
    <property type="entry name" value="SSO1389-like domains"/>
    <property type="match status" value="1"/>
</dbReference>
<dbReference type="PANTHER" id="PTHR37169:SF1">
    <property type="entry name" value="CRISPR SYSTEM ENDORIBONUCLEASE CSX1"/>
    <property type="match status" value="1"/>
</dbReference>
<keyword evidence="4" id="KW-1185">Reference proteome</keyword>
<dbReference type="EMBL" id="CP062310">
    <property type="protein sequence ID" value="QOJ78805.1"/>
    <property type="molecule type" value="Genomic_DNA"/>
</dbReference>
<accession>A0A7L9FJ32</accession>
<dbReference type="Pfam" id="PF09455">
    <property type="entry name" value="Csx1_HEPN"/>
    <property type="match status" value="1"/>
</dbReference>
<evidence type="ECO:0000259" key="1">
    <source>
        <dbReference type="Pfam" id="PF09455"/>
    </source>
</evidence>
<dbReference type="Gene3D" id="3.40.50.10640">
    <property type="entry name" value="SSO1389-like"/>
    <property type="match status" value="1"/>
</dbReference>
<evidence type="ECO:0000313" key="3">
    <source>
        <dbReference type="EMBL" id="QOJ78805.1"/>
    </source>
</evidence>
<dbReference type="GeneID" id="59149963"/>
<dbReference type="SUPFAM" id="SSF160980">
    <property type="entry name" value="SSO1389-like"/>
    <property type="match status" value="1"/>
</dbReference>
<proteinExistence type="predicted"/>
<dbReference type="InterPro" id="IPR027419">
    <property type="entry name" value="CRISPR-assoc_Csx1_C"/>
</dbReference>
<dbReference type="Pfam" id="PF22230">
    <property type="entry name" value="Csx1_CARF"/>
    <property type="match status" value="1"/>
</dbReference>
<dbReference type="InterPro" id="IPR019016">
    <property type="entry name" value="Csx1-like_HEPN"/>
</dbReference>
<evidence type="ECO:0000313" key="4">
    <source>
        <dbReference type="Proteomes" id="UP000594121"/>
    </source>
</evidence>
<dbReference type="AlphaFoldDB" id="A0A7L9FJ32"/>
<evidence type="ECO:0000259" key="2">
    <source>
        <dbReference type="Pfam" id="PF22230"/>
    </source>
</evidence>
<gene>
    <name evidence="3" type="ORF">IG193_08665</name>
</gene>
<dbReference type="KEGG" id="thel:IG193_08665"/>
<sequence>MIVVATLGDVLGYREATYRFGEKSFRGFLSLGCFKGASAYVVVALESVLRSVREVGHALPRHLEGLVGRECLGHVEARLEEGATGGAGRGERRVRVEVSPRNIGGYRDWVGGVEEYYEFFLREALGGLGGAALRVVVLPARADNWYGYAYRVSNRDVYLAILLGELYRVLRERGGGEGVEVVLDVTHGLNFVVPLVFEALRLLAPLFKAKVRVYNAVPVKSDVGEFEVVETYKVNGDRSKLDLSFVEESRIGGSTLRSLYRALVLNAPLALYYLCECGREEVDAYGDFVAGRRVAGNVLEGGDERASTARVMAWVLADWACRRVGSNRLEDMMEWAPGIYGALGDAPRRIVENELNNLYRLSERLAPGEEKPLYELMGVEPERPWERGGELERNFVAHAGLLKELVVLGRDRDGAYVKYRPGEALCKTMEALGIDMSCACFKCGERH</sequence>
<dbReference type="InterPro" id="IPR053857">
    <property type="entry name" value="Csx1_CARF"/>
</dbReference>
<feature type="domain" description="CRISPR system endoribonuclease Csx1-like HEPN" evidence="1">
    <location>
        <begin position="348"/>
        <end position="420"/>
    </location>
</feature>
<organism evidence="3 4">
    <name type="scientific">Infirmifilum lucidum</name>
    <dbReference type="NCBI Taxonomy" id="2776706"/>
    <lineage>
        <taxon>Archaea</taxon>
        <taxon>Thermoproteota</taxon>
        <taxon>Thermoprotei</taxon>
        <taxon>Thermofilales</taxon>
        <taxon>Thermofilaceae</taxon>
        <taxon>Infirmifilum</taxon>
    </lineage>
</organism>
<dbReference type="Proteomes" id="UP000594121">
    <property type="component" value="Chromosome"/>
</dbReference>
<dbReference type="InParanoid" id="A0A7L9FJ32"/>
<reference evidence="3 4" key="1">
    <citation type="submission" date="2020-10" db="EMBL/GenBank/DDBJ databases">
        <title>Thermofilum lucidum 3507LT sp. nov. a novel member of Thermofilaceae family isolated from Chile hot spring, and proposal of description order Thermofilales.</title>
        <authorList>
            <person name="Zayulina K.S."/>
            <person name="Elcheninov A.G."/>
            <person name="Toshchakov S.V."/>
            <person name="Kublanov I.V."/>
        </authorList>
    </citation>
    <scope>NUCLEOTIDE SEQUENCE [LARGE SCALE GENOMIC DNA]</scope>
    <source>
        <strain evidence="3 4">3507LT</strain>
    </source>
</reference>